<protein>
    <recommendedName>
        <fullName evidence="1">YlxR domain-containing protein</fullName>
    </recommendedName>
</protein>
<proteinExistence type="predicted"/>
<accession>A0A2K8L3Q7</accession>
<keyword evidence="3" id="KW-1185">Reference proteome</keyword>
<dbReference type="InterPro" id="IPR007393">
    <property type="entry name" value="YlxR_dom"/>
</dbReference>
<dbReference type="EMBL" id="CP018800">
    <property type="protein sequence ID" value="ATX81917.1"/>
    <property type="molecule type" value="Genomic_DNA"/>
</dbReference>
<dbReference type="KEGG" id="mfn:Ga0123462_1050"/>
<reference evidence="2 3" key="1">
    <citation type="submission" date="2016-12" db="EMBL/GenBank/DDBJ databases">
        <title>Isolation and genomic insights into novel planktonic Zetaproteobacteria from stratified waters of the Chesapeake Bay.</title>
        <authorList>
            <person name="McAllister S.M."/>
            <person name="Kato S."/>
            <person name="Chan C.S."/>
            <person name="Chiu B.K."/>
            <person name="Field E.K."/>
        </authorList>
    </citation>
    <scope>NUCLEOTIDE SEQUENCE [LARGE SCALE GENOMIC DNA]</scope>
    <source>
        <strain evidence="2 3">CP-8</strain>
    </source>
</reference>
<dbReference type="Proteomes" id="UP000231637">
    <property type="component" value="Chromosome"/>
</dbReference>
<name>A0A2K8L3Q7_9PROT</name>
<dbReference type="AlphaFoldDB" id="A0A2K8L3Q7"/>
<organism evidence="2 3">
    <name type="scientific">Mariprofundus ferrinatatus</name>
    <dbReference type="NCBI Taxonomy" id="1921087"/>
    <lineage>
        <taxon>Bacteria</taxon>
        <taxon>Pseudomonadati</taxon>
        <taxon>Pseudomonadota</taxon>
        <taxon>Candidatius Mariprofundia</taxon>
        <taxon>Mariprofundales</taxon>
        <taxon>Mariprofundaceae</taxon>
        <taxon>Mariprofundus</taxon>
    </lineage>
</organism>
<dbReference type="Gene3D" id="3.30.1330.30">
    <property type="match status" value="1"/>
</dbReference>
<feature type="domain" description="YlxR" evidence="1">
    <location>
        <begin position="4"/>
        <end position="57"/>
    </location>
</feature>
<dbReference type="SUPFAM" id="SSF64376">
    <property type="entry name" value="YlxR-like"/>
    <property type="match status" value="1"/>
</dbReference>
<dbReference type="InterPro" id="IPR035931">
    <property type="entry name" value="YlxR-like_sf"/>
</dbReference>
<dbReference type="Pfam" id="PF04296">
    <property type="entry name" value="YlxR"/>
    <property type="match status" value="1"/>
</dbReference>
<dbReference type="Gene3D" id="3.30.1230.10">
    <property type="entry name" value="YlxR-like"/>
    <property type="match status" value="1"/>
</dbReference>
<sequence length="178" mass="19930">MIVDDEGVIWPDLTQKLPGRGVYLCMQAECLAALNDRRLQPLKAKFRVNLPQWPELKERMLCILEKQLSQMFARLRVKTEIGRDAVMHRLWNNAPFMLLIAADAGSAVVRQIEDAVEKREQAGQHTLVVQVESRLWLGEKLGREAVAVAGMDVAGSMASNAGKLVKFCSWYGQLKAIG</sequence>
<evidence type="ECO:0000313" key="2">
    <source>
        <dbReference type="EMBL" id="ATX81917.1"/>
    </source>
</evidence>
<evidence type="ECO:0000313" key="3">
    <source>
        <dbReference type="Proteomes" id="UP000231637"/>
    </source>
</evidence>
<gene>
    <name evidence="2" type="ORF">Ga0123462_1050</name>
</gene>
<evidence type="ECO:0000259" key="1">
    <source>
        <dbReference type="Pfam" id="PF04296"/>
    </source>
</evidence>
<dbReference type="InterPro" id="IPR029064">
    <property type="entry name" value="Ribosomal_eL30-like_sf"/>
</dbReference>